<reference evidence="2" key="1">
    <citation type="submission" date="2015-08" db="EMBL/GenBank/DDBJ databases">
        <authorList>
            <person name="Babu N.S."/>
            <person name="Beckwith C.J."/>
            <person name="Beseler K.G."/>
            <person name="Brison A."/>
            <person name="Carone J.V."/>
            <person name="Caskin T.P."/>
            <person name="Diamond M."/>
            <person name="Durham M.E."/>
            <person name="Foxe J.M."/>
            <person name="Go M."/>
            <person name="Henderson B.A."/>
            <person name="Jones I.B."/>
            <person name="McGettigan J.A."/>
            <person name="Micheletti S.J."/>
            <person name="Nasrallah M.E."/>
            <person name="Ortiz D."/>
            <person name="Piller C.R."/>
            <person name="Privatt S.R."/>
            <person name="Schneider S.L."/>
            <person name="Sharp S."/>
            <person name="Smith T.C."/>
            <person name="Stanton J.D."/>
            <person name="Ullery H.E."/>
            <person name="Wilson R.J."/>
            <person name="Serrano M.G."/>
            <person name="Buck G."/>
            <person name="Lee V."/>
            <person name="Wang Y."/>
            <person name="Carvalho R."/>
            <person name="Voegtly L."/>
            <person name="Shi R."/>
            <person name="Duckworth R."/>
            <person name="Johnson A."/>
            <person name="Loviza R."/>
            <person name="Walstead R."/>
            <person name="Shah Z."/>
            <person name="Kiflezghi M."/>
            <person name="Wade K."/>
            <person name="Ball S.L."/>
            <person name="Bradley K.W."/>
            <person name="Asai D.J."/>
            <person name="Bowman C.A."/>
            <person name="Russell D.A."/>
            <person name="Pope W.H."/>
            <person name="Jacobs-Sera D."/>
            <person name="Hendrix R.W."/>
            <person name="Hatfull G.F."/>
        </authorList>
    </citation>
    <scope>NUCLEOTIDE SEQUENCE</scope>
</reference>
<sequence length="359" mass="37721">MCPAPVPRHARSSGQVPCAETSTCRWAAGRHVGRPDPCSCSQCHSPHLGVPSRGGGSGGLRGRLCRREHGVSGRAPVGLGACGAVPGGQRATARGDRPAIHRRLCRALRTLPPVHGRAERGGGAADLFWRHPPFVPRPAPAPSVPALRPAGLRPGAEAPPLRQSEGRRARLQLRSGPRRGPRGRGFVAGSRCPGAHTGCSRGCSPLPRALLPLPLWRGAAPGGRARGPRRQRRLRGKRGVQPLPWAAPVRTGVHAPPGPCGLVAHRGGGPCGGPPGKRESGGRHRRHAEGHCTPCQAAHRAPSLTWRAISQWCAHHLCCPWRGPPRGMSRIISGTLVGLLPTPSNHVPVSSDLCCSKIP</sequence>
<name>A0A1D2A265_AUXPR</name>
<protein>
    <submittedName>
        <fullName evidence="2">Uncharacterized protein</fullName>
    </submittedName>
</protein>
<accession>A0A1D2A265</accession>
<feature type="region of interest" description="Disordered" evidence="1">
    <location>
        <begin position="139"/>
        <end position="189"/>
    </location>
</feature>
<gene>
    <name evidence="2" type="ORF">g.28879</name>
</gene>
<dbReference type="AlphaFoldDB" id="A0A1D2A265"/>
<dbReference type="EMBL" id="GDKF01005557">
    <property type="protein sequence ID" value="JAT73065.1"/>
    <property type="molecule type" value="Transcribed_RNA"/>
</dbReference>
<evidence type="ECO:0000256" key="1">
    <source>
        <dbReference type="SAM" id="MobiDB-lite"/>
    </source>
</evidence>
<proteinExistence type="predicted"/>
<organism evidence="2">
    <name type="scientific">Auxenochlorella protothecoides</name>
    <name type="common">Green microalga</name>
    <name type="synonym">Chlorella protothecoides</name>
    <dbReference type="NCBI Taxonomy" id="3075"/>
    <lineage>
        <taxon>Eukaryota</taxon>
        <taxon>Viridiplantae</taxon>
        <taxon>Chlorophyta</taxon>
        <taxon>core chlorophytes</taxon>
        <taxon>Trebouxiophyceae</taxon>
        <taxon>Chlorellales</taxon>
        <taxon>Chlorellaceae</taxon>
        <taxon>Auxenochlorella</taxon>
    </lineage>
</organism>
<evidence type="ECO:0000313" key="2">
    <source>
        <dbReference type="EMBL" id="JAT73065.1"/>
    </source>
</evidence>